<comment type="caution">
    <text evidence="1">The sequence shown here is derived from an EMBL/GenBank/DDBJ whole genome shotgun (WGS) entry which is preliminary data.</text>
</comment>
<sequence length="283" mass="32181">ELVGQFLSYLPFAHETWVRVETWLGDKQDSYWLKTNANPYQAEGDLSDAIDKLIEHGRPNAAINCLDRMRYAKQPINVGQCVKALLSALSSSEPSYSMDAYNIVELIKMLQENPEVTPDDLFRVEWAYLPLLDRHHGAAPKLLENRLASDPEFFCEAIRLIYRSKKTDAATNEPSEEAKAVATNAWRLLHEWRTPPGMQEDGSFNDSHFPSWLKRVKEICTESGHLEVALINIGEVLIRCPPDKSGLWINHNVADALNARDAEDMRSGYRTGIYNSRGVHWVD</sequence>
<organism evidence="1">
    <name type="scientific">marine sediment metagenome</name>
    <dbReference type="NCBI Taxonomy" id="412755"/>
    <lineage>
        <taxon>unclassified sequences</taxon>
        <taxon>metagenomes</taxon>
        <taxon>ecological metagenomes</taxon>
    </lineage>
</organism>
<evidence type="ECO:0000313" key="1">
    <source>
        <dbReference type="EMBL" id="GAG91503.1"/>
    </source>
</evidence>
<dbReference type="AlphaFoldDB" id="X1C539"/>
<feature type="non-terminal residue" evidence="1">
    <location>
        <position position="283"/>
    </location>
</feature>
<reference evidence="1" key="1">
    <citation type="journal article" date="2014" name="Front. Microbiol.">
        <title>High frequency of phylogenetically diverse reductive dehalogenase-homologous genes in deep subseafloor sedimentary metagenomes.</title>
        <authorList>
            <person name="Kawai M."/>
            <person name="Futagami T."/>
            <person name="Toyoda A."/>
            <person name="Takaki Y."/>
            <person name="Nishi S."/>
            <person name="Hori S."/>
            <person name="Arai W."/>
            <person name="Tsubouchi T."/>
            <person name="Morono Y."/>
            <person name="Uchiyama I."/>
            <person name="Ito T."/>
            <person name="Fujiyama A."/>
            <person name="Inagaki F."/>
            <person name="Takami H."/>
        </authorList>
    </citation>
    <scope>NUCLEOTIDE SEQUENCE</scope>
    <source>
        <strain evidence="1">Expedition CK06-06</strain>
    </source>
</reference>
<feature type="non-terminal residue" evidence="1">
    <location>
        <position position="1"/>
    </location>
</feature>
<dbReference type="EMBL" id="BART01024643">
    <property type="protein sequence ID" value="GAG91503.1"/>
    <property type="molecule type" value="Genomic_DNA"/>
</dbReference>
<name>X1C539_9ZZZZ</name>
<proteinExistence type="predicted"/>
<gene>
    <name evidence="1" type="ORF">S01H4_44442</name>
</gene>
<accession>X1C539</accession>
<protein>
    <submittedName>
        <fullName evidence="1">Uncharacterized protein</fullName>
    </submittedName>
</protein>